<keyword evidence="1" id="KW-0479">Metal-binding</keyword>
<name>A0ABU0J3M7_9HYPH</name>
<evidence type="ECO:0000313" key="6">
    <source>
        <dbReference type="Proteomes" id="UP001242480"/>
    </source>
</evidence>
<keyword evidence="6" id="KW-1185">Reference proteome</keyword>
<dbReference type="InterPro" id="IPR050251">
    <property type="entry name" value="HpcH-HpaI_aldolase"/>
</dbReference>
<reference evidence="5 6" key="1">
    <citation type="submission" date="2023-07" db="EMBL/GenBank/DDBJ databases">
        <title>Genomic Encyclopedia of Type Strains, Phase IV (KMG-IV): sequencing the most valuable type-strain genomes for metagenomic binning, comparative biology and taxonomic classification.</title>
        <authorList>
            <person name="Goeker M."/>
        </authorList>
    </citation>
    <scope>NUCLEOTIDE SEQUENCE [LARGE SCALE GENOMIC DNA]</scope>
    <source>
        <strain evidence="5 6">DSM 19619</strain>
    </source>
</reference>
<dbReference type="EC" id="4.1.2.52" evidence="5"/>
<dbReference type="Gene3D" id="3.20.20.60">
    <property type="entry name" value="Phosphoenolpyruvate-binding domains"/>
    <property type="match status" value="1"/>
</dbReference>
<dbReference type="PANTHER" id="PTHR30502:SF4">
    <property type="entry name" value="5-KETO-4-DEOXY-D-GLUCARATE ALDOLASE"/>
    <property type="match status" value="1"/>
</dbReference>
<dbReference type="SUPFAM" id="SSF51621">
    <property type="entry name" value="Phosphoenolpyruvate/pyruvate domain"/>
    <property type="match status" value="1"/>
</dbReference>
<comment type="catalytic activity">
    <reaction evidence="3">
        <text>D-glyceraldehyde + pyruvate = 2-dehydro-3-deoxy-L-galactonate</text>
        <dbReference type="Rhea" id="RHEA:80055"/>
        <dbReference type="ChEBI" id="CHEBI:15361"/>
        <dbReference type="ChEBI" id="CHEBI:17378"/>
        <dbReference type="ChEBI" id="CHEBI:75545"/>
    </reaction>
</comment>
<keyword evidence="2 5" id="KW-0456">Lyase</keyword>
<dbReference type="InterPro" id="IPR015813">
    <property type="entry name" value="Pyrv/PenolPyrv_kinase-like_dom"/>
</dbReference>
<gene>
    <name evidence="5" type="ORF">QO011_001879</name>
</gene>
<accession>A0ABU0J3M7</accession>
<evidence type="ECO:0000313" key="5">
    <source>
        <dbReference type="EMBL" id="MDQ0468879.1"/>
    </source>
</evidence>
<comment type="caution">
    <text evidence="5">The sequence shown here is derived from an EMBL/GenBank/DDBJ whole genome shotgun (WGS) entry which is preliminary data.</text>
</comment>
<evidence type="ECO:0000259" key="4">
    <source>
        <dbReference type="Pfam" id="PF03328"/>
    </source>
</evidence>
<dbReference type="InterPro" id="IPR040442">
    <property type="entry name" value="Pyrv_kinase-like_dom_sf"/>
</dbReference>
<dbReference type="Proteomes" id="UP001242480">
    <property type="component" value="Unassembled WGS sequence"/>
</dbReference>
<dbReference type="GO" id="GO:0016829">
    <property type="term" value="F:lyase activity"/>
    <property type="evidence" value="ECO:0007669"/>
    <property type="project" value="UniProtKB-KW"/>
</dbReference>
<protein>
    <submittedName>
        <fullName evidence="5">4-hydroxy-2-oxoheptanedioate aldolase</fullName>
        <ecNumber evidence="5">4.1.2.52</ecNumber>
    </submittedName>
</protein>
<evidence type="ECO:0000256" key="3">
    <source>
        <dbReference type="ARBA" id="ARBA00045074"/>
    </source>
</evidence>
<feature type="domain" description="HpcH/HpaI aldolase/citrate lyase" evidence="4">
    <location>
        <begin position="19"/>
        <end position="239"/>
    </location>
</feature>
<proteinExistence type="predicted"/>
<evidence type="ECO:0000256" key="2">
    <source>
        <dbReference type="ARBA" id="ARBA00023239"/>
    </source>
</evidence>
<dbReference type="InterPro" id="IPR005000">
    <property type="entry name" value="Aldolase/citrate-lyase_domain"/>
</dbReference>
<evidence type="ECO:0000256" key="1">
    <source>
        <dbReference type="ARBA" id="ARBA00022723"/>
    </source>
</evidence>
<sequence>MPEIRTNRFKHDLGRRQMLGLFSTLASPALTEMLAGLGFDWILIDTEHSPNEPGDVVAQLRAMSGQPAEVILRPAWNDTVLVKRWLDFGVQTLLFPYVQSAEEAERAVSATRYPPKGVRGVSGSSRAAGYGLIPDYFAKIQQEICVIVQIETPQALDGIEAIAAVDGVDAVFIGPADLAAAMGHLGNTQHPDVQAAIDSGFRRLKAIGKPAGYLTNNEAEAARRIAQGVDFVGVATDTLIVTRGARSLLAAVKGG</sequence>
<dbReference type="EMBL" id="JAUSVX010000002">
    <property type="protein sequence ID" value="MDQ0468879.1"/>
    <property type="molecule type" value="Genomic_DNA"/>
</dbReference>
<organism evidence="5 6">
    <name type="scientific">Labrys wisconsinensis</name>
    <dbReference type="NCBI Taxonomy" id="425677"/>
    <lineage>
        <taxon>Bacteria</taxon>
        <taxon>Pseudomonadati</taxon>
        <taxon>Pseudomonadota</taxon>
        <taxon>Alphaproteobacteria</taxon>
        <taxon>Hyphomicrobiales</taxon>
        <taxon>Xanthobacteraceae</taxon>
        <taxon>Labrys</taxon>
    </lineage>
</organism>
<dbReference type="PANTHER" id="PTHR30502">
    <property type="entry name" value="2-KETO-3-DEOXY-L-RHAMNONATE ALDOLASE"/>
    <property type="match status" value="1"/>
</dbReference>
<dbReference type="RefSeq" id="WP_307270675.1">
    <property type="nucleotide sequence ID" value="NZ_JAUSVX010000002.1"/>
</dbReference>
<dbReference type="Pfam" id="PF03328">
    <property type="entry name" value="HpcH_HpaI"/>
    <property type="match status" value="1"/>
</dbReference>